<dbReference type="InterPro" id="IPR049712">
    <property type="entry name" value="Poly_export"/>
</dbReference>
<feature type="domain" description="Polysaccharide export protein N-terminal" evidence="3">
    <location>
        <begin position="21"/>
        <end position="96"/>
    </location>
</feature>
<dbReference type="Pfam" id="PF10531">
    <property type="entry name" value="SLBB"/>
    <property type="match status" value="1"/>
</dbReference>
<organism evidence="5 6">
    <name type="scientific">Vibrio albus</name>
    <dbReference type="NCBI Taxonomy" id="2200953"/>
    <lineage>
        <taxon>Bacteria</taxon>
        <taxon>Pseudomonadati</taxon>
        <taxon>Pseudomonadota</taxon>
        <taxon>Gammaproteobacteria</taxon>
        <taxon>Vibrionales</taxon>
        <taxon>Vibrionaceae</taxon>
        <taxon>Vibrio</taxon>
    </lineage>
</organism>
<dbReference type="OrthoDB" id="9808948at2"/>
<dbReference type="Gene3D" id="3.30.1950.10">
    <property type="entry name" value="wza like domain"/>
    <property type="match status" value="1"/>
</dbReference>
<dbReference type="Pfam" id="PF02563">
    <property type="entry name" value="Poly_export"/>
    <property type="match status" value="1"/>
</dbReference>
<keyword evidence="5" id="KW-0762">Sugar transport</keyword>
<keyword evidence="6" id="KW-1185">Reference proteome</keyword>
<accession>A0A2U3BDE6</accession>
<keyword evidence="5" id="KW-0813">Transport</keyword>
<reference evidence="5 6" key="1">
    <citation type="submission" date="2018-05" db="EMBL/GenBank/DDBJ databases">
        <title>Vibrio limimaris sp. nov., isolated from marine sediment.</title>
        <authorList>
            <person name="Li C.-M."/>
        </authorList>
    </citation>
    <scope>NUCLEOTIDE SEQUENCE [LARGE SCALE GENOMIC DNA]</scope>
    <source>
        <strain evidence="5 6">E4404</strain>
    </source>
</reference>
<name>A0A2U3BDE6_9VIBR</name>
<dbReference type="PANTHER" id="PTHR33619:SF3">
    <property type="entry name" value="POLYSACCHARIDE EXPORT PROTEIN GFCE-RELATED"/>
    <property type="match status" value="1"/>
</dbReference>
<dbReference type="InterPro" id="IPR003715">
    <property type="entry name" value="Poly_export_N"/>
</dbReference>
<feature type="domain" description="Soluble ligand binding" evidence="4">
    <location>
        <begin position="102"/>
        <end position="135"/>
    </location>
</feature>
<dbReference type="PANTHER" id="PTHR33619">
    <property type="entry name" value="POLYSACCHARIDE EXPORT PROTEIN GFCE-RELATED"/>
    <property type="match status" value="1"/>
</dbReference>
<dbReference type="RefSeq" id="WP_109317966.1">
    <property type="nucleotide sequence ID" value="NZ_QFWT01000001.1"/>
</dbReference>
<evidence type="ECO:0000259" key="4">
    <source>
        <dbReference type="Pfam" id="PF10531"/>
    </source>
</evidence>
<evidence type="ECO:0000256" key="2">
    <source>
        <dbReference type="SAM" id="SignalP"/>
    </source>
</evidence>
<proteinExistence type="predicted"/>
<dbReference type="EMBL" id="QFWT01000001">
    <property type="protein sequence ID" value="PWI34811.1"/>
    <property type="molecule type" value="Genomic_DNA"/>
</dbReference>
<evidence type="ECO:0000313" key="6">
    <source>
        <dbReference type="Proteomes" id="UP000245362"/>
    </source>
</evidence>
<evidence type="ECO:0000313" key="5">
    <source>
        <dbReference type="EMBL" id="PWI34811.1"/>
    </source>
</evidence>
<comment type="caution">
    <text evidence="5">The sequence shown here is derived from an EMBL/GenBank/DDBJ whole genome shotgun (WGS) entry which is preliminary data.</text>
</comment>
<sequence length="187" mass="20783">MLKIILKVLIVCSFLISGASHASDYKLAAGDTIRISVYGEEDLSFDELLIDSSENFEFPYLGNISAKDKTLREVQEELTSGLKGDYLVNPKVTVSIVEYRNIYVNGVVNKPGAYEYQPDLSVEKAIALAGGFLAKYRKTKGVYLTKSEEVKGLTQNEIKDLLEKKSEVDLTAEVHPGDTIYVVSSFW</sequence>
<protein>
    <submittedName>
        <fullName evidence="5">Sugar transporter</fullName>
    </submittedName>
</protein>
<evidence type="ECO:0000256" key="1">
    <source>
        <dbReference type="ARBA" id="ARBA00022729"/>
    </source>
</evidence>
<feature type="chain" id="PRO_5015662624" evidence="2">
    <location>
        <begin position="23"/>
        <end position="187"/>
    </location>
</feature>
<dbReference type="Proteomes" id="UP000245362">
    <property type="component" value="Unassembled WGS sequence"/>
</dbReference>
<dbReference type="AlphaFoldDB" id="A0A2U3BDE6"/>
<feature type="signal peptide" evidence="2">
    <location>
        <begin position="1"/>
        <end position="22"/>
    </location>
</feature>
<keyword evidence="1 2" id="KW-0732">Signal</keyword>
<gene>
    <name evidence="5" type="ORF">DI392_00565</name>
</gene>
<dbReference type="InterPro" id="IPR019554">
    <property type="entry name" value="Soluble_ligand-bd"/>
</dbReference>
<evidence type="ECO:0000259" key="3">
    <source>
        <dbReference type="Pfam" id="PF02563"/>
    </source>
</evidence>
<dbReference type="GO" id="GO:0015159">
    <property type="term" value="F:polysaccharide transmembrane transporter activity"/>
    <property type="evidence" value="ECO:0007669"/>
    <property type="project" value="InterPro"/>
</dbReference>